<dbReference type="RefSeq" id="WP_008849505.1">
    <property type="nucleotide sequence ID" value="NZ_AOJH01000084.1"/>
</dbReference>
<dbReference type="OrthoDB" id="213935at2157"/>
<proteinExistence type="predicted"/>
<keyword evidence="2" id="KW-1185">Reference proteome</keyword>
<protein>
    <submittedName>
        <fullName evidence="1">Uncharacterized protein</fullName>
    </submittedName>
</protein>
<dbReference type="AlphaFoldDB" id="M0NP81"/>
<reference evidence="1 2" key="1">
    <citation type="journal article" date="2014" name="PLoS Genet.">
        <title>Phylogenetically driven sequencing of extremely halophilic archaea reveals strategies for static and dynamic osmo-response.</title>
        <authorList>
            <person name="Becker E.A."/>
            <person name="Seitzer P.M."/>
            <person name="Tritt A."/>
            <person name="Larsen D."/>
            <person name="Krusor M."/>
            <person name="Yao A.I."/>
            <person name="Wu D."/>
            <person name="Madern D."/>
            <person name="Eisen J.A."/>
            <person name="Darling A.E."/>
            <person name="Facciotti M.T."/>
        </authorList>
    </citation>
    <scope>NUCLEOTIDE SEQUENCE [LARGE SCALE GENOMIC DNA]</scope>
    <source>
        <strain evidence="1 2">JCM 14978</strain>
    </source>
</reference>
<organism evidence="1 2">
    <name type="scientific">Halorubrum kocurii JCM 14978</name>
    <dbReference type="NCBI Taxonomy" id="1230456"/>
    <lineage>
        <taxon>Archaea</taxon>
        <taxon>Methanobacteriati</taxon>
        <taxon>Methanobacteriota</taxon>
        <taxon>Stenosarchaea group</taxon>
        <taxon>Halobacteria</taxon>
        <taxon>Halobacteriales</taxon>
        <taxon>Haloferacaceae</taxon>
        <taxon>Halorubrum</taxon>
    </lineage>
</organism>
<gene>
    <name evidence="1" type="ORF">C468_14183</name>
</gene>
<sequence>MHDWHPQDWLLVAEALTAYAGDPRALDEREARAWELVDEIADEQDLPVTELIGQVDDDWPRSESEER</sequence>
<evidence type="ECO:0000313" key="1">
    <source>
        <dbReference type="EMBL" id="EMA59767.1"/>
    </source>
</evidence>
<comment type="caution">
    <text evidence="1">The sequence shown here is derived from an EMBL/GenBank/DDBJ whole genome shotgun (WGS) entry which is preliminary data.</text>
</comment>
<name>M0NP81_9EURY</name>
<accession>M0NP81</accession>
<dbReference type="PATRIC" id="fig|1230456.3.peg.2828"/>
<evidence type="ECO:0000313" key="2">
    <source>
        <dbReference type="Proteomes" id="UP000011546"/>
    </source>
</evidence>
<dbReference type="Proteomes" id="UP000011546">
    <property type="component" value="Unassembled WGS sequence"/>
</dbReference>
<dbReference type="EMBL" id="AOJH01000084">
    <property type="protein sequence ID" value="EMA59767.1"/>
    <property type="molecule type" value="Genomic_DNA"/>
</dbReference>